<proteinExistence type="evidence at transcript level"/>
<reference evidence="1" key="2">
    <citation type="submission" date="2012-06" db="EMBL/GenBank/DDBJ databases">
        <authorList>
            <person name="Yu Y."/>
            <person name="Currie J."/>
            <person name="Lomeli R."/>
            <person name="Angelova A."/>
            <person name="Collura K."/>
            <person name="Wissotski M."/>
            <person name="Campos D."/>
            <person name="Kudrna D."/>
            <person name="Golser W."/>
            <person name="Ashely E."/>
            <person name="Descour A."/>
            <person name="Fernandes J."/>
            <person name="Soderlund C."/>
            <person name="Walbot V."/>
        </authorList>
    </citation>
    <scope>NUCLEOTIDE SEQUENCE</scope>
    <source>
        <strain evidence="1">B73</strain>
    </source>
</reference>
<dbReference type="EMBL" id="BT069250">
    <property type="protein sequence ID" value="ACN36147.1"/>
    <property type="molecule type" value="mRNA"/>
</dbReference>
<organism evidence="1">
    <name type="scientific">Zea mays</name>
    <name type="common">Maize</name>
    <dbReference type="NCBI Taxonomy" id="4577"/>
    <lineage>
        <taxon>Eukaryota</taxon>
        <taxon>Viridiplantae</taxon>
        <taxon>Streptophyta</taxon>
        <taxon>Embryophyta</taxon>
        <taxon>Tracheophyta</taxon>
        <taxon>Spermatophyta</taxon>
        <taxon>Magnoliopsida</taxon>
        <taxon>Liliopsida</taxon>
        <taxon>Poales</taxon>
        <taxon>Poaceae</taxon>
        <taxon>PACMAD clade</taxon>
        <taxon>Panicoideae</taxon>
        <taxon>Andropogonodae</taxon>
        <taxon>Andropogoneae</taxon>
        <taxon>Tripsacinae</taxon>
        <taxon>Zea</taxon>
    </lineage>
</organism>
<sequence>MSNIGAHVYDSKWQQIRLLFLSSCEFPSLWSFEHLTSLWPEFLMSTEVQESTVMIRVSPSYASILSSTRFLRLNEPTAVVIRSGETISSPVMLVHYSGYILIRMHSQLLQCTPTRLPFGTSLT</sequence>
<dbReference type="AlphaFoldDB" id="C0PLT1"/>
<reference evidence="1" key="1">
    <citation type="journal article" date="2009" name="PLoS Genet.">
        <title>Sequencing, mapping, and analysis of 27,455 maize full-length cDNAs.</title>
        <authorList>
            <person name="Soderlund C."/>
            <person name="Descour A."/>
            <person name="Kudrna D."/>
            <person name="Bomhoff M."/>
            <person name="Boyd L."/>
            <person name="Currie J."/>
            <person name="Angelova A."/>
            <person name="Collura K."/>
            <person name="Wissotski M."/>
            <person name="Ashley E."/>
            <person name="Morrow D."/>
            <person name="Fernandes J."/>
            <person name="Walbot V."/>
            <person name="Yu Y."/>
        </authorList>
    </citation>
    <scope>NUCLEOTIDE SEQUENCE</scope>
    <source>
        <strain evidence="1">B73</strain>
    </source>
</reference>
<evidence type="ECO:0000313" key="1">
    <source>
        <dbReference type="EMBL" id="ACN36147.1"/>
    </source>
</evidence>
<accession>C0PLT1</accession>
<protein>
    <submittedName>
        <fullName evidence="1">Uncharacterized protein</fullName>
    </submittedName>
</protein>
<name>C0PLT1_MAIZE</name>